<name>A0A168N0D8_9CLOT</name>
<comment type="caution">
    <text evidence="2">The sequence shown here is derived from an EMBL/GenBank/DDBJ whole genome shotgun (WGS) entry which is preliminary data.</text>
</comment>
<sequence length="253" mass="28796">MSFMSILKSELMKYKRSVLWKGVFFIPILSFVLLFMDLHFRCSFLMSDNHIKYLTQIGIYGKVGALLYESHLAALWFILLNLSIVVVAVIVNYMEYSENTWKQIVARPVERRKIYLSKWIVVLIAAFILVILNGIFLIIIKNLFHIDGSFTLIFKYVELELCATLGVVSFQQFISCYMKNSLAAVAVGFAGSIGSYMFAQSKLLSYIIPFANVLLTLPTGDNKDAYMAAFFGIVSGIVWLIVGILEFNKRDIK</sequence>
<feature type="transmembrane region" description="Helical" evidence="1">
    <location>
        <begin position="152"/>
        <end position="170"/>
    </location>
</feature>
<organism evidence="2 3">
    <name type="scientific">Clostridium ljungdahlii</name>
    <dbReference type="NCBI Taxonomy" id="1538"/>
    <lineage>
        <taxon>Bacteria</taxon>
        <taxon>Bacillati</taxon>
        <taxon>Bacillota</taxon>
        <taxon>Clostridia</taxon>
        <taxon>Eubacteriales</taxon>
        <taxon>Clostridiaceae</taxon>
        <taxon>Clostridium</taxon>
    </lineage>
</organism>
<dbReference type="AlphaFoldDB" id="A0A168N0D8"/>
<accession>A0A168N0D8</accession>
<proteinExistence type="predicted"/>
<keyword evidence="1" id="KW-0472">Membrane</keyword>
<feature type="transmembrane region" description="Helical" evidence="1">
    <location>
        <begin position="73"/>
        <end position="94"/>
    </location>
</feature>
<dbReference type="PANTHER" id="PTHR37305">
    <property type="entry name" value="INTEGRAL MEMBRANE PROTEIN-RELATED"/>
    <property type="match status" value="1"/>
</dbReference>
<dbReference type="PATRIC" id="fig|1538.10.peg.2891"/>
<dbReference type="Proteomes" id="UP000077407">
    <property type="component" value="Unassembled WGS sequence"/>
</dbReference>
<evidence type="ECO:0000313" key="3">
    <source>
        <dbReference type="Proteomes" id="UP000077407"/>
    </source>
</evidence>
<feature type="transmembrane region" description="Helical" evidence="1">
    <location>
        <begin position="18"/>
        <end position="36"/>
    </location>
</feature>
<dbReference type="RefSeq" id="WP_063555923.1">
    <property type="nucleotide sequence ID" value="NZ_LITT01000029.1"/>
</dbReference>
<feature type="transmembrane region" description="Helical" evidence="1">
    <location>
        <begin position="115"/>
        <end position="140"/>
    </location>
</feature>
<keyword evidence="1" id="KW-1133">Transmembrane helix</keyword>
<gene>
    <name evidence="2" type="ORF">WY13_02518</name>
</gene>
<dbReference type="EMBL" id="LITT01000029">
    <property type="protein sequence ID" value="OAA85571.1"/>
    <property type="molecule type" value="Genomic_DNA"/>
</dbReference>
<feature type="transmembrane region" description="Helical" evidence="1">
    <location>
        <begin position="182"/>
        <end position="199"/>
    </location>
</feature>
<protein>
    <submittedName>
        <fullName evidence="2">ABC-2 family transporter protein</fullName>
    </submittedName>
</protein>
<evidence type="ECO:0000313" key="2">
    <source>
        <dbReference type="EMBL" id="OAA85571.1"/>
    </source>
</evidence>
<reference evidence="2 3" key="1">
    <citation type="journal article" date="2015" name="Biotechnol. Bioeng.">
        <title>Genome sequence and phenotypic characterization of Caulobacter segnis.</title>
        <authorList>
            <person name="Patel S."/>
            <person name="Fletcher B."/>
            <person name="Scott D.C."/>
            <person name="Ely B."/>
        </authorList>
    </citation>
    <scope>NUCLEOTIDE SEQUENCE [LARGE SCALE GENOMIC DNA]</scope>
    <source>
        <strain evidence="2 3">ERI-2</strain>
    </source>
</reference>
<dbReference type="CDD" id="cd21809">
    <property type="entry name" value="ABC-2_lan_permease-like"/>
    <property type="match status" value="1"/>
</dbReference>
<dbReference type="OrthoDB" id="1890910at2"/>
<evidence type="ECO:0000256" key="1">
    <source>
        <dbReference type="SAM" id="Phobius"/>
    </source>
</evidence>
<feature type="transmembrane region" description="Helical" evidence="1">
    <location>
        <begin position="225"/>
        <end position="245"/>
    </location>
</feature>
<keyword evidence="1" id="KW-0812">Transmembrane</keyword>
<dbReference type="Pfam" id="PF12730">
    <property type="entry name" value="ABC2_membrane_4"/>
    <property type="match status" value="1"/>
</dbReference>
<dbReference type="PANTHER" id="PTHR37305:SF1">
    <property type="entry name" value="MEMBRANE PROTEIN"/>
    <property type="match status" value="1"/>
</dbReference>